<dbReference type="PROSITE" id="PS50878">
    <property type="entry name" value="RT_POL"/>
    <property type="match status" value="1"/>
</dbReference>
<dbReference type="NCBIfam" id="NF041746">
    <property type="entry name" value="Drt2"/>
    <property type="match status" value="1"/>
</dbReference>
<gene>
    <name evidence="2" type="ORF">A3B13_02685</name>
</gene>
<dbReference type="Proteomes" id="UP000176287">
    <property type="component" value="Unassembled WGS sequence"/>
</dbReference>
<feature type="domain" description="Reverse transcriptase" evidence="1">
    <location>
        <begin position="1"/>
        <end position="350"/>
    </location>
</feature>
<evidence type="ECO:0000313" key="2">
    <source>
        <dbReference type="EMBL" id="OGZ00985.1"/>
    </source>
</evidence>
<reference evidence="2 3" key="1">
    <citation type="journal article" date="2016" name="Nat. Commun.">
        <title>Thousands of microbial genomes shed light on interconnected biogeochemical processes in an aquifer system.</title>
        <authorList>
            <person name="Anantharaman K."/>
            <person name="Brown C.T."/>
            <person name="Hug L.A."/>
            <person name="Sharon I."/>
            <person name="Castelle C.J."/>
            <person name="Probst A.J."/>
            <person name="Thomas B.C."/>
            <person name="Singh A."/>
            <person name="Wilkins M.J."/>
            <person name="Karaoz U."/>
            <person name="Brodie E.L."/>
            <person name="Williams K.H."/>
            <person name="Hubbard S.S."/>
            <person name="Banfield J.F."/>
        </authorList>
    </citation>
    <scope>NUCLEOTIDE SEQUENCE [LARGE SCALE GENOMIC DNA]</scope>
</reference>
<dbReference type="InterPro" id="IPR000477">
    <property type="entry name" value="RT_dom"/>
</dbReference>
<proteinExistence type="predicted"/>
<evidence type="ECO:0000259" key="1">
    <source>
        <dbReference type="PROSITE" id="PS50878"/>
    </source>
</evidence>
<evidence type="ECO:0000313" key="3">
    <source>
        <dbReference type="Proteomes" id="UP000176287"/>
    </source>
</evidence>
<sequence length="448" mass="52586">MTQDLLKLQDAWFKDEKQNLEEESGRRYAHFDPLITRLHKKIVQDEVWNPDNIVRHSFYPFIKRIEVTKRYKRRNGKKFLEEKKRPICYATHFDALIYSWYCALLSSRYEEFLKLKNIQDNVLAYRQLGKDNIDFAKEVFDFIASQKYCVAMAFDIEKFFDTLDHSILKSKWLDVFPSSENKSKIPKDHFAIYKAVTDYSFVERNKINGALESILRKVRIYGRMCTTLEFRTVIIPLIKKNRKIGIPQGASVSDVLSNIYMLDFDSGIAKAIAALGGIYKRYCDDIIVVVPIADYQKVQDTIFNKIKELNLIINPSKTELKEFNRLNGKLECCDILTGQKSKLQYLGAEFDGENFYLRHKGITKFDSRMARMIRSVVHYSRENEGLLPKKRLYRKFSHLGASNYLTYAKRAGRKLSSKTIKRQTSPERIMRKIKSRIEKTKSKMAKNN</sequence>
<dbReference type="EMBL" id="MHKZ01000008">
    <property type="protein sequence ID" value="OGZ00985.1"/>
    <property type="molecule type" value="Genomic_DNA"/>
</dbReference>
<organism evidence="2 3">
    <name type="scientific">Candidatus Liptonbacteria bacterium RIFCSPLOWO2_01_FULL_45_15</name>
    <dbReference type="NCBI Taxonomy" id="1798649"/>
    <lineage>
        <taxon>Bacteria</taxon>
        <taxon>Candidatus Liptoniibacteriota</taxon>
    </lineage>
</organism>
<dbReference type="SUPFAM" id="SSF56672">
    <property type="entry name" value="DNA/RNA polymerases"/>
    <property type="match status" value="1"/>
</dbReference>
<name>A0A1G2CHX0_9BACT</name>
<dbReference type="Pfam" id="PF00078">
    <property type="entry name" value="RVT_1"/>
    <property type="match status" value="1"/>
</dbReference>
<accession>A0A1G2CHX0</accession>
<dbReference type="AlphaFoldDB" id="A0A1G2CHX0"/>
<protein>
    <recommendedName>
        <fullName evidence="1">Reverse transcriptase domain-containing protein</fullName>
    </recommendedName>
</protein>
<dbReference type="InterPro" id="IPR043502">
    <property type="entry name" value="DNA/RNA_pol_sf"/>
</dbReference>
<comment type="caution">
    <text evidence="2">The sequence shown here is derived from an EMBL/GenBank/DDBJ whole genome shotgun (WGS) entry which is preliminary data.</text>
</comment>